<comment type="caution">
    <text evidence="3">The sequence shown here is derived from an EMBL/GenBank/DDBJ whole genome shotgun (WGS) entry which is preliminary data.</text>
</comment>
<evidence type="ECO:0000313" key="4">
    <source>
        <dbReference type="Proteomes" id="UP000308121"/>
    </source>
</evidence>
<evidence type="ECO:0008006" key="5">
    <source>
        <dbReference type="Google" id="ProtNLM"/>
    </source>
</evidence>
<evidence type="ECO:0000256" key="1">
    <source>
        <dbReference type="SAM" id="Coils"/>
    </source>
</evidence>
<dbReference type="EMBL" id="SZYE01000082">
    <property type="protein sequence ID" value="TKR23443.1"/>
    <property type="molecule type" value="Genomic_DNA"/>
</dbReference>
<proteinExistence type="predicted"/>
<gene>
    <name evidence="3" type="ORF">FA014_11135</name>
</gene>
<feature type="region of interest" description="Disordered" evidence="2">
    <location>
        <begin position="111"/>
        <end position="143"/>
    </location>
</feature>
<protein>
    <recommendedName>
        <fullName evidence="5">Pilus assembly protein PilO</fullName>
    </recommendedName>
</protein>
<organism evidence="3 4">
    <name type="scientific">Cellulomonas hominis</name>
    <dbReference type="NCBI Taxonomy" id="156981"/>
    <lineage>
        <taxon>Bacteria</taxon>
        <taxon>Bacillati</taxon>
        <taxon>Actinomycetota</taxon>
        <taxon>Actinomycetes</taxon>
        <taxon>Micrococcales</taxon>
        <taxon>Cellulomonadaceae</taxon>
        <taxon>Cellulomonas</taxon>
    </lineage>
</organism>
<evidence type="ECO:0000313" key="3">
    <source>
        <dbReference type="EMBL" id="TKR23443.1"/>
    </source>
</evidence>
<reference evidence="3 4" key="1">
    <citation type="submission" date="2019-05" db="EMBL/GenBank/DDBJ databases">
        <title>Genome sequence of Cellulomonas hominis strain CS1.</title>
        <authorList>
            <person name="Belmont J."/>
            <person name="Maclea K.S."/>
        </authorList>
    </citation>
    <scope>NUCLEOTIDE SEQUENCE [LARGE SCALE GENOMIC DNA]</scope>
    <source>
        <strain evidence="3 4">CS1</strain>
    </source>
</reference>
<feature type="coiled-coil region" evidence="1">
    <location>
        <begin position="43"/>
        <end position="80"/>
    </location>
</feature>
<dbReference type="AlphaFoldDB" id="A0A7Z8JYG8"/>
<keyword evidence="1" id="KW-0175">Coiled coil</keyword>
<dbReference type="RefSeq" id="WP_154729755.1">
    <property type="nucleotide sequence ID" value="NZ_SZYE01000082.1"/>
</dbReference>
<evidence type="ECO:0000256" key="2">
    <source>
        <dbReference type="SAM" id="MobiDB-lite"/>
    </source>
</evidence>
<name>A0A7Z8JYG8_9CELL</name>
<accession>A0A7Z8JYG8</accession>
<dbReference type="Proteomes" id="UP000308121">
    <property type="component" value="Unassembled WGS sequence"/>
</dbReference>
<sequence>MGRSKTSTWVGGTVVVALLLLVAGWFLLISPVMATASETRATAEGVEADNDMARGRIDALKKQFAELDASKADLADLQKQVPTTGQLAAYLRQVDEQAVAHGVAVTGVTPSTPELFAPAGPPTAATEAPVADGTAGSTVTDGTDAATADGAAVSSTNAAAGSGAPVGMVDVPITMTAVGSYANVVAWVQSMQEQTDRLLLVTSVTGTAQDDAAPGGGKPATKVGDVEVTITGYLYVLPGEDSIPTVTPEEQEAQLPSADPNRNPLLG</sequence>
<dbReference type="OrthoDB" id="4823950at2"/>
<feature type="compositionally biased region" description="Low complexity" evidence="2">
    <location>
        <begin position="122"/>
        <end position="143"/>
    </location>
</feature>
<feature type="region of interest" description="Disordered" evidence="2">
    <location>
        <begin position="241"/>
        <end position="267"/>
    </location>
</feature>